<evidence type="ECO:0000259" key="1">
    <source>
        <dbReference type="Pfam" id="PF12697"/>
    </source>
</evidence>
<reference evidence="2 3" key="1">
    <citation type="submission" date="2019-01" db="EMBL/GenBank/DDBJ databases">
        <title>The draft genome of Rhizobium sp. 24NR.</title>
        <authorList>
            <person name="Liu L."/>
            <person name="Liang L."/>
            <person name="Shi S."/>
            <person name="Xu L."/>
            <person name="Wang X."/>
            <person name="Li L."/>
            <person name="Zhang X."/>
        </authorList>
    </citation>
    <scope>NUCLEOTIDE SEQUENCE [LARGE SCALE GENOMIC DNA]</scope>
    <source>
        <strain evidence="2 3">24NR</strain>
    </source>
</reference>
<comment type="caution">
    <text evidence="2">The sequence shown here is derived from an EMBL/GenBank/DDBJ whole genome shotgun (WGS) entry which is preliminary data.</text>
</comment>
<dbReference type="Pfam" id="PF12697">
    <property type="entry name" value="Abhydrolase_6"/>
    <property type="match status" value="1"/>
</dbReference>
<protein>
    <submittedName>
        <fullName evidence="2">Alpha/beta hydrolase</fullName>
    </submittedName>
</protein>
<organism evidence="2 3">
    <name type="scientific">Neorhizobium lilium</name>
    <dbReference type="NCBI Taxonomy" id="2503024"/>
    <lineage>
        <taxon>Bacteria</taxon>
        <taxon>Pseudomonadati</taxon>
        <taxon>Pseudomonadota</taxon>
        <taxon>Alphaproteobacteria</taxon>
        <taxon>Hyphomicrobiales</taxon>
        <taxon>Rhizobiaceae</taxon>
        <taxon>Rhizobium/Agrobacterium group</taxon>
        <taxon>Neorhizobium</taxon>
    </lineage>
</organism>
<dbReference type="EMBL" id="SBIP01000001">
    <property type="protein sequence ID" value="RWX81853.1"/>
    <property type="molecule type" value="Genomic_DNA"/>
</dbReference>
<keyword evidence="3" id="KW-1185">Reference proteome</keyword>
<evidence type="ECO:0000313" key="2">
    <source>
        <dbReference type="EMBL" id="RWX81853.1"/>
    </source>
</evidence>
<dbReference type="PANTHER" id="PTHR37017">
    <property type="entry name" value="AB HYDROLASE-1 DOMAIN-CONTAINING PROTEIN-RELATED"/>
    <property type="match status" value="1"/>
</dbReference>
<feature type="domain" description="AB hydrolase-1" evidence="1">
    <location>
        <begin position="23"/>
        <end position="244"/>
    </location>
</feature>
<dbReference type="GO" id="GO:0016787">
    <property type="term" value="F:hydrolase activity"/>
    <property type="evidence" value="ECO:0007669"/>
    <property type="project" value="UniProtKB-KW"/>
</dbReference>
<dbReference type="SUPFAM" id="SSF53474">
    <property type="entry name" value="alpha/beta-Hydrolases"/>
    <property type="match status" value="1"/>
</dbReference>
<dbReference type="Gene3D" id="3.40.50.1820">
    <property type="entry name" value="alpha/beta hydrolase"/>
    <property type="match status" value="1"/>
</dbReference>
<evidence type="ECO:0000313" key="3">
    <source>
        <dbReference type="Proteomes" id="UP000287687"/>
    </source>
</evidence>
<proteinExistence type="predicted"/>
<dbReference type="AlphaFoldDB" id="A0A444LNI0"/>
<name>A0A444LNI0_9HYPH</name>
<dbReference type="PANTHER" id="PTHR37017:SF11">
    <property type="entry name" value="ESTERASE_LIPASE_THIOESTERASE DOMAIN-CONTAINING PROTEIN"/>
    <property type="match status" value="1"/>
</dbReference>
<sequence>MAALTLLLVAPIASEAASIKPTIVLVHGAMADSSSWNGVIPILSKDGYNIVAVADPLRSVAGDAASVASVIKSIDGPVVLVGHSYGGAVITNAANGNNNVRALVYAAAFAPEKGESAFALIGKFPGSELGAALAKPVTLSDGGIELSVDPAKFAGPFAADLPDDQVTLMAITQRPVTEAALKEASGPAGWKTIPSYFVYGAADKSIPPALHDFMAKRAQARDVVVVPGASHVVMLSHPQQVAEVIEEAAQTD</sequence>
<dbReference type="InterPro" id="IPR052897">
    <property type="entry name" value="Sec-Metab_Biosynth_Hydrolase"/>
</dbReference>
<gene>
    <name evidence="2" type="ORF">EPK99_02210</name>
</gene>
<dbReference type="InterPro" id="IPR029058">
    <property type="entry name" value="AB_hydrolase_fold"/>
</dbReference>
<dbReference type="RefSeq" id="WP_128442122.1">
    <property type="nucleotide sequence ID" value="NZ_SBIP01000001.1"/>
</dbReference>
<keyword evidence="2" id="KW-0378">Hydrolase</keyword>
<dbReference type="InterPro" id="IPR000073">
    <property type="entry name" value="AB_hydrolase_1"/>
</dbReference>
<dbReference type="Proteomes" id="UP000287687">
    <property type="component" value="Unassembled WGS sequence"/>
</dbReference>
<dbReference type="OrthoDB" id="9814966at2"/>
<accession>A0A444LNI0</accession>